<dbReference type="AlphaFoldDB" id="A0AAU7X7S2"/>
<dbReference type="EC" id="1.14.13.-" evidence="8"/>
<dbReference type="GO" id="GO:0051537">
    <property type="term" value="F:2 iron, 2 sulfur cluster binding"/>
    <property type="evidence" value="ECO:0007669"/>
    <property type="project" value="UniProtKB-KW"/>
</dbReference>
<keyword evidence="8" id="KW-0223">Dioxygenase</keyword>
<keyword evidence="5" id="KW-0408">Iron</keyword>
<reference evidence="8" key="1">
    <citation type="submission" date="2024-06" db="EMBL/GenBank/DDBJ databases">
        <title>Methylostella associata gen. nov., sp. nov., a novel Ancalomicrobiaceae-affiliated facultatively methylotrophic bacteria that feed on methanotrophs of the genus Methylococcus.</title>
        <authorList>
            <person name="Saltykova V."/>
            <person name="Danilova O.V."/>
            <person name="Oshkin I.Y."/>
            <person name="Belova S.E."/>
            <person name="Pimenov N.V."/>
            <person name="Dedysh S.N."/>
        </authorList>
    </citation>
    <scope>NUCLEOTIDE SEQUENCE</scope>
    <source>
        <strain evidence="8">S20</strain>
    </source>
</reference>
<dbReference type="Gene3D" id="2.102.10.10">
    <property type="entry name" value="Rieske [2Fe-2S] iron-sulphur domain"/>
    <property type="match status" value="1"/>
</dbReference>
<dbReference type="EMBL" id="CP158568">
    <property type="protein sequence ID" value="XBY43865.1"/>
    <property type="molecule type" value="Genomic_DNA"/>
</dbReference>
<keyword evidence="6" id="KW-0411">Iron-sulfur</keyword>
<sequence>MVSLGSDAEWSLPAHAYRDPARFELERKEIFEKNWLLFTWSERMAKPGDYVNGTLAGHNIFAIRGDDGVVRAFHNVCRHRAAELVKGETGSCGGLVVCPYHSWSYRRDGRLHKAVNFGPETKFDAHEWGLIAADCTEWRGLIFVRIATEGPSLLEWLGPVADLAAPFPLEKQHYFRTKERIVDVDWKIYGENYLECYHCRAMHPGLCQTLDIEKYQINVFPEEKFFHLHAPGRNPGDTQGCYLYRFPFLMLNLYDWGSSIATVEPLGPGRIKHINWYFFEDVSPEKAEENFATTEWSAQIITEDLEVITTVQKNINAGTFKQSPLSKSEEYAVIAFDRMCDEALRPTGPRAVAAE</sequence>
<dbReference type="SUPFAM" id="SSF55961">
    <property type="entry name" value="Bet v1-like"/>
    <property type="match status" value="1"/>
</dbReference>
<dbReference type="InterPro" id="IPR017941">
    <property type="entry name" value="Rieske_2Fe-2S"/>
</dbReference>
<dbReference type="PROSITE" id="PS51296">
    <property type="entry name" value="RIESKE"/>
    <property type="match status" value="1"/>
</dbReference>
<dbReference type="SUPFAM" id="SSF50022">
    <property type="entry name" value="ISP domain"/>
    <property type="match status" value="1"/>
</dbReference>
<dbReference type="GO" id="GO:0005506">
    <property type="term" value="F:iron ion binding"/>
    <property type="evidence" value="ECO:0007669"/>
    <property type="project" value="InterPro"/>
</dbReference>
<dbReference type="CDD" id="cd03469">
    <property type="entry name" value="Rieske_RO_Alpha_N"/>
    <property type="match status" value="1"/>
</dbReference>
<gene>
    <name evidence="8" type="ORF">ABS361_17630</name>
</gene>
<dbReference type="InterPro" id="IPR001663">
    <property type="entry name" value="Rng_hydr_dOase-A"/>
</dbReference>
<evidence type="ECO:0000256" key="2">
    <source>
        <dbReference type="ARBA" id="ARBA00022714"/>
    </source>
</evidence>
<dbReference type="InterPro" id="IPR015879">
    <property type="entry name" value="Ring_hydroxy_dOase_asu_C_dom"/>
</dbReference>
<feature type="domain" description="Rieske" evidence="7">
    <location>
        <begin position="37"/>
        <end position="144"/>
    </location>
</feature>
<keyword evidence="3" id="KW-0479">Metal-binding</keyword>
<evidence type="ECO:0000259" key="7">
    <source>
        <dbReference type="PROSITE" id="PS51296"/>
    </source>
</evidence>
<dbReference type="Gene3D" id="3.90.380.10">
    <property type="entry name" value="Naphthalene 1,2-dioxygenase Alpha Subunit, Chain A, domain 1"/>
    <property type="match status" value="2"/>
</dbReference>
<evidence type="ECO:0000256" key="1">
    <source>
        <dbReference type="ARBA" id="ARBA00001962"/>
    </source>
</evidence>
<accession>A0AAU7X7S2</accession>
<organism evidence="8">
    <name type="scientific">Methyloraptor flagellatus</name>
    <dbReference type="NCBI Taxonomy" id="3162530"/>
    <lineage>
        <taxon>Bacteria</taxon>
        <taxon>Pseudomonadati</taxon>
        <taxon>Pseudomonadota</taxon>
        <taxon>Alphaproteobacteria</taxon>
        <taxon>Hyphomicrobiales</taxon>
        <taxon>Ancalomicrobiaceae</taxon>
        <taxon>Methyloraptor</taxon>
    </lineage>
</organism>
<dbReference type="InterPro" id="IPR036922">
    <property type="entry name" value="Rieske_2Fe-2S_sf"/>
</dbReference>
<dbReference type="PANTHER" id="PTHR43756:SF5">
    <property type="entry name" value="CHOLINE MONOOXYGENASE, CHLOROPLASTIC"/>
    <property type="match status" value="1"/>
</dbReference>
<dbReference type="Pfam" id="PF00355">
    <property type="entry name" value="Rieske"/>
    <property type="match status" value="1"/>
</dbReference>
<evidence type="ECO:0000256" key="3">
    <source>
        <dbReference type="ARBA" id="ARBA00022723"/>
    </source>
</evidence>
<evidence type="ECO:0000256" key="6">
    <source>
        <dbReference type="ARBA" id="ARBA00023014"/>
    </source>
</evidence>
<protein>
    <submittedName>
        <fullName evidence="8">Aromatic ring-hydroxylating dioxygenase subunit alpha</fullName>
        <ecNumber evidence="8">1.14.13.-</ecNumber>
    </submittedName>
</protein>
<evidence type="ECO:0000256" key="4">
    <source>
        <dbReference type="ARBA" id="ARBA00023002"/>
    </source>
</evidence>
<dbReference type="PANTHER" id="PTHR43756">
    <property type="entry name" value="CHOLINE MONOOXYGENASE, CHLOROPLASTIC"/>
    <property type="match status" value="1"/>
</dbReference>
<comment type="cofactor">
    <cofactor evidence="1">
        <name>Fe cation</name>
        <dbReference type="ChEBI" id="CHEBI:24875"/>
    </cofactor>
</comment>
<proteinExistence type="predicted"/>
<keyword evidence="2" id="KW-0001">2Fe-2S</keyword>
<dbReference type="PRINTS" id="PR00090">
    <property type="entry name" value="RNGDIOXGNASE"/>
</dbReference>
<dbReference type="GO" id="GO:0051213">
    <property type="term" value="F:dioxygenase activity"/>
    <property type="evidence" value="ECO:0007669"/>
    <property type="project" value="UniProtKB-KW"/>
</dbReference>
<evidence type="ECO:0000256" key="5">
    <source>
        <dbReference type="ARBA" id="ARBA00023004"/>
    </source>
</evidence>
<keyword evidence="4 8" id="KW-0560">Oxidoreductase</keyword>
<evidence type="ECO:0000313" key="8">
    <source>
        <dbReference type="EMBL" id="XBY43865.1"/>
    </source>
</evidence>
<dbReference type="Pfam" id="PF00848">
    <property type="entry name" value="Ring_hydroxyl_A"/>
    <property type="match status" value="2"/>
</dbReference>
<dbReference type="KEGG" id="mflg:ABS361_17630"/>
<name>A0AAU7X7S2_9HYPH</name>
<dbReference type="RefSeq" id="WP_407048963.1">
    <property type="nucleotide sequence ID" value="NZ_CP158568.1"/>
</dbReference>